<dbReference type="SUPFAM" id="SSF55781">
    <property type="entry name" value="GAF domain-like"/>
    <property type="match status" value="1"/>
</dbReference>
<evidence type="ECO:0000313" key="2">
    <source>
        <dbReference type="EMBL" id="MFF5289169.1"/>
    </source>
</evidence>
<sequence length="189" mass="19616">MSPASGQSRTLLTDPGRLEAVRRYRQAGAASGAALDLIAEIAATVCGTPMAAVSMIGADRVWFLAARGLPGLRQIPTEPGLCASALVAEGIHLVTVAADDPRTKNHPLVRLEQGVRFYAGAPIIDPDGHRLGFVAALDTGPRQLTETQTGVLTQLAALVVEHLRVRLDAAPGATPAGSIPRQPAVVRPG</sequence>
<dbReference type="EMBL" id="JBIAZU010000001">
    <property type="protein sequence ID" value="MFF5289169.1"/>
    <property type="molecule type" value="Genomic_DNA"/>
</dbReference>
<evidence type="ECO:0000313" key="3">
    <source>
        <dbReference type="Proteomes" id="UP001602245"/>
    </source>
</evidence>
<name>A0ABW6W8Y8_9ACTN</name>
<comment type="caution">
    <text evidence="2">The sequence shown here is derived from an EMBL/GenBank/DDBJ whole genome shotgun (WGS) entry which is preliminary data.</text>
</comment>
<evidence type="ECO:0000259" key="1">
    <source>
        <dbReference type="Pfam" id="PF01590"/>
    </source>
</evidence>
<dbReference type="RefSeq" id="WP_020509514.1">
    <property type="nucleotide sequence ID" value="NZ_JBIAZU010000001.1"/>
</dbReference>
<dbReference type="InterPro" id="IPR029016">
    <property type="entry name" value="GAF-like_dom_sf"/>
</dbReference>
<dbReference type="Pfam" id="PF01590">
    <property type="entry name" value="GAF"/>
    <property type="match status" value="1"/>
</dbReference>
<feature type="domain" description="GAF" evidence="1">
    <location>
        <begin position="34"/>
        <end position="159"/>
    </location>
</feature>
<accession>A0ABW6W8Y8</accession>
<dbReference type="InterPro" id="IPR003018">
    <property type="entry name" value="GAF"/>
</dbReference>
<dbReference type="PANTHER" id="PTHR43102">
    <property type="entry name" value="SLR1143 PROTEIN"/>
    <property type="match status" value="1"/>
</dbReference>
<organism evidence="2 3">
    <name type="scientific">Paractinoplanes globisporus</name>
    <dbReference type="NCBI Taxonomy" id="113565"/>
    <lineage>
        <taxon>Bacteria</taxon>
        <taxon>Bacillati</taxon>
        <taxon>Actinomycetota</taxon>
        <taxon>Actinomycetes</taxon>
        <taxon>Micromonosporales</taxon>
        <taxon>Micromonosporaceae</taxon>
        <taxon>Paractinoplanes</taxon>
    </lineage>
</organism>
<proteinExistence type="predicted"/>
<reference evidence="2 3" key="1">
    <citation type="submission" date="2024-10" db="EMBL/GenBank/DDBJ databases">
        <title>The Natural Products Discovery Center: Release of the First 8490 Sequenced Strains for Exploring Actinobacteria Biosynthetic Diversity.</title>
        <authorList>
            <person name="Kalkreuter E."/>
            <person name="Kautsar S.A."/>
            <person name="Yang D."/>
            <person name="Bader C.D."/>
            <person name="Teijaro C.N."/>
            <person name="Fluegel L."/>
            <person name="Davis C.M."/>
            <person name="Simpson J.R."/>
            <person name="Lauterbach L."/>
            <person name="Steele A.D."/>
            <person name="Gui C."/>
            <person name="Meng S."/>
            <person name="Li G."/>
            <person name="Viehrig K."/>
            <person name="Ye F."/>
            <person name="Su P."/>
            <person name="Kiefer A.F."/>
            <person name="Nichols A."/>
            <person name="Cepeda A.J."/>
            <person name="Yan W."/>
            <person name="Fan B."/>
            <person name="Jiang Y."/>
            <person name="Adhikari A."/>
            <person name="Zheng C.-J."/>
            <person name="Schuster L."/>
            <person name="Cowan T.M."/>
            <person name="Smanski M.J."/>
            <person name="Chevrette M.G."/>
            <person name="De Carvalho L.P.S."/>
            <person name="Shen B."/>
        </authorList>
    </citation>
    <scope>NUCLEOTIDE SEQUENCE [LARGE SCALE GENOMIC DNA]</scope>
    <source>
        <strain evidence="2 3">NPDC000087</strain>
    </source>
</reference>
<dbReference type="Proteomes" id="UP001602245">
    <property type="component" value="Unassembled WGS sequence"/>
</dbReference>
<keyword evidence="3" id="KW-1185">Reference proteome</keyword>
<dbReference type="PANTHER" id="PTHR43102:SF2">
    <property type="entry name" value="GAF DOMAIN-CONTAINING PROTEIN"/>
    <property type="match status" value="1"/>
</dbReference>
<gene>
    <name evidence="2" type="ORF">ACFY35_07015</name>
</gene>
<dbReference type="Gene3D" id="3.30.450.40">
    <property type="match status" value="1"/>
</dbReference>
<protein>
    <submittedName>
        <fullName evidence="2">GAF domain-containing protein</fullName>
    </submittedName>
</protein>